<dbReference type="Proteomes" id="UP000823632">
    <property type="component" value="Unassembled WGS sequence"/>
</dbReference>
<evidence type="ECO:0000313" key="2">
    <source>
        <dbReference type="Proteomes" id="UP000823632"/>
    </source>
</evidence>
<organism evidence="1 2">
    <name type="scientific">Candidatus Scatousia excrementipullorum</name>
    <dbReference type="NCBI Taxonomy" id="2840936"/>
    <lineage>
        <taxon>Bacteria</taxon>
        <taxon>Candidatus Scatousia</taxon>
    </lineage>
</organism>
<evidence type="ECO:0000313" key="1">
    <source>
        <dbReference type="EMBL" id="MBO8431290.1"/>
    </source>
</evidence>
<dbReference type="AlphaFoldDB" id="A0A9D9DSK0"/>
<accession>A0A9D9DSK0</accession>
<reference evidence="1" key="2">
    <citation type="journal article" date="2021" name="PeerJ">
        <title>Extensive microbial diversity within the chicken gut microbiome revealed by metagenomics and culture.</title>
        <authorList>
            <person name="Gilroy R."/>
            <person name="Ravi A."/>
            <person name="Getino M."/>
            <person name="Pursley I."/>
            <person name="Horton D.L."/>
            <person name="Alikhan N.F."/>
            <person name="Baker D."/>
            <person name="Gharbi K."/>
            <person name="Hall N."/>
            <person name="Watson M."/>
            <person name="Adriaenssens E.M."/>
            <person name="Foster-Nyarko E."/>
            <person name="Jarju S."/>
            <person name="Secka A."/>
            <person name="Antonio M."/>
            <person name="Oren A."/>
            <person name="Chaudhuri R.R."/>
            <person name="La Ragione R."/>
            <person name="Hildebrand F."/>
            <person name="Pallen M.J."/>
        </authorList>
    </citation>
    <scope>NUCLEOTIDE SEQUENCE</scope>
    <source>
        <strain evidence="1">10192</strain>
    </source>
</reference>
<sequence length="117" mass="12758">MINKIAFTGRETMLTKGIENGIEKGAKTIHEYIGADKIFDNVKASELGIKKDSAYTSPFLPTGIEVKSDRNLFEQISDLVNAVKAKNQPAAKTSADKLAESYALSHGTPENHINFFG</sequence>
<name>A0A9D9DSK0_9BACT</name>
<dbReference type="EMBL" id="JADIND010000174">
    <property type="protein sequence ID" value="MBO8431290.1"/>
    <property type="molecule type" value="Genomic_DNA"/>
</dbReference>
<comment type="caution">
    <text evidence="1">The sequence shown here is derived from an EMBL/GenBank/DDBJ whole genome shotgun (WGS) entry which is preliminary data.</text>
</comment>
<protein>
    <submittedName>
        <fullName evidence="1">Uncharacterized protein</fullName>
    </submittedName>
</protein>
<gene>
    <name evidence="1" type="ORF">IAC76_07875</name>
</gene>
<reference evidence="1" key="1">
    <citation type="submission" date="2020-10" db="EMBL/GenBank/DDBJ databases">
        <authorList>
            <person name="Gilroy R."/>
        </authorList>
    </citation>
    <scope>NUCLEOTIDE SEQUENCE</scope>
    <source>
        <strain evidence="1">10192</strain>
    </source>
</reference>
<proteinExistence type="predicted"/>